<evidence type="ECO:0000313" key="2">
    <source>
        <dbReference type="Proteomes" id="UP000177810"/>
    </source>
</evidence>
<reference evidence="1 2" key="1">
    <citation type="journal article" date="2016" name="Nat. Commun.">
        <title>Thousands of microbial genomes shed light on interconnected biogeochemical processes in an aquifer system.</title>
        <authorList>
            <person name="Anantharaman K."/>
            <person name="Brown C.T."/>
            <person name="Hug L.A."/>
            <person name="Sharon I."/>
            <person name="Castelle C.J."/>
            <person name="Probst A.J."/>
            <person name="Thomas B.C."/>
            <person name="Singh A."/>
            <person name="Wilkins M.J."/>
            <person name="Karaoz U."/>
            <person name="Brodie E.L."/>
            <person name="Williams K.H."/>
            <person name="Hubbard S.S."/>
            <person name="Banfield J.F."/>
        </authorList>
    </citation>
    <scope>NUCLEOTIDE SEQUENCE [LARGE SCALE GENOMIC DNA]</scope>
</reference>
<gene>
    <name evidence="1" type="ORF">A2V69_03120</name>
</gene>
<dbReference type="STRING" id="1801990.A2V69_03120"/>
<sequence length="101" mass="11889">MEERRTGEVRRRIMEVLEKTVDLKEELRVSGSKMVEVLHNKIGGQNFVEFCDMFRELHYLILSGKLNSTLLDLAMLIYSNVDEGNLDIREYRNRRRIETGA</sequence>
<accession>A0A1G2F483</accession>
<dbReference type="EMBL" id="MHMT01000013">
    <property type="protein sequence ID" value="OGZ32793.1"/>
    <property type="molecule type" value="Genomic_DNA"/>
</dbReference>
<dbReference type="AlphaFoldDB" id="A0A1G2F483"/>
<name>A0A1G2F483_9BACT</name>
<dbReference type="Proteomes" id="UP000177810">
    <property type="component" value="Unassembled WGS sequence"/>
</dbReference>
<proteinExistence type="predicted"/>
<organism evidence="1 2">
    <name type="scientific">Candidatus Portnoybacteria bacterium RBG_13_40_8</name>
    <dbReference type="NCBI Taxonomy" id="1801990"/>
    <lineage>
        <taxon>Bacteria</taxon>
        <taxon>Candidatus Portnoyibacteriota</taxon>
    </lineage>
</organism>
<evidence type="ECO:0000313" key="1">
    <source>
        <dbReference type="EMBL" id="OGZ32793.1"/>
    </source>
</evidence>
<comment type="caution">
    <text evidence="1">The sequence shown here is derived from an EMBL/GenBank/DDBJ whole genome shotgun (WGS) entry which is preliminary data.</text>
</comment>
<protein>
    <submittedName>
        <fullName evidence="1">Uncharacterized protein</fullName>
    </submittedName>
</protein>